<dbReference type="AlphaFoldDB" id="A0A5B8UFM5"/>
<dbReference type="EMBL" id="CP042433">
    <property type="protein sequence ID" value="QEC55106.1"/>
    <property type="molecule type" value="Genomic_DNA"/>
</dbReference>
<organism evidence="1 2">
    <name type="scientific">Flavisolibacter ginsenosidimutans</name>
    <dbReference type="NCBI Taxonomy" id="661481"/>
    <lineage>
        <taxon>Bacteria</taxon>
        <taxon>Pseudomonadati</taxon>
        <taxon>Bacteroidota</taxon>
        <taxon>Chitinophagia</taxon>
        <taxon>Chitinophagales</taxon>
        <taxon>Chitinophagaceae</taxon>
        <taxon>Flavisolibacter</taxon>
    </lineage>
</organism>
<accession>A0A5B8UFM5</accession>
<reference evidence="1 2" key="1">
    <citation type="journal article" date="2015" name="Int. J. Syst. Evol. Microbiol.">
        <title>Flavisolibacter ginsenosidimutans sp. nov., with ginsenoside-converting activity isolated from soil used for cultivating ginseng.</title>
        <authorList>
            <person name="Zhao Y."/>
            <person name="Liu Q."/>
            <person name="Kang M.S."/>
            <person name="Jin F."/>
            <person name="Yu H."/>
            <person name="Im W.T."/>
        </authorList>
    </citation>
    <scope>NUCLEOTIDE SEQUENCE [LARGE SCALE GENOMIC DNA]</scope>
    <source>
        <strain evidence="1 2">Gsoil 636</strain>
    </source>
</reference>
<gene>
    <name evidence="1" type="ORF">FSB75_04025</name>
</gene>
<sequence length="79" mass="8813">MQGQTFQLLLNGVPYFVKAEPFSYNDETRFKVSYNNGDEHIFAWNTKLGQLSAIDDDAISIPDELEAAISSKLLNTTVA</sequence>
<name>A0A5B8UFM5_9BACT</name>
<protein>
    <submittedName>
        <fullName evidence="1">Uncharacterized protein</fullName>
    </submittedName>
</protein>
<keyword evidence="2" id="KW-1185">Reference proteome</keyword>
<dbReference type="OrthoDB" id="680222at2"/>
<dbReference type="KEGG" id="fgg:FSB75_04025"/>
<evidence type="ECO:0000313" key="2">
    <source>
        <dbReference type="Proteomes" id="UP000321204"/>
    </source>
</evidence>
<dbReference type="Proteomes" id="UP000321204">
    <property type="component" value="Chromosome"/>
</dbReference>
<dbReference type="RefSeq" id="WP_146783141.1">
    <property type="nucleotide sequence ID" value="NZ_BAABIO010000006.1"/>
</dbReference>
<proteinExistence type="predicted"/>
<evidence type="ECO:0000313" key="1">
    <source>
        <dbReference type="EMBL" id="QEC55106.1"/>
    </source>
</evidence>